<name>A0ABT6BNJ1_9BACT</name>
<gene>
    <name evidence="2" type="ORF">PQG43_12090</name>
</gene>
<dbReference type="RefSeq" id="WP_276344823.1">
    <property type="nucleotide sequence ID" value="NZ_JARJOW010000009.1"/>
</dbReference>
<keyword evidence="3" id="KW-1185">Reference proteome</keyword>
<dbReference type="PANTHER" id="PTHR34985:SF1">
    <property type="entry name" value="SLR0554 PROTEIN"/>
    <property type="match status" value="1"/>
</dbReference>
<dbReference type="SUPFAM" id="SSF56747">
    <property type="entry name" value="Prim-pol domain"/>
    <property type="match status" value="1"/>
</dbReference>
<accession>A0ABT6BNJ1</accession>
<evidence type="ECO:0000313" key="3">
    <source>
        <dbReference type="Proteomes" id="UP001321344"/>
    </source>
</evidence>
<proteinExistence type="predicted"/>
<reference evidence="2 3" key="1">
    <citation type="submission" date="2023-03" db="EMBL/GenBank/DDBJ databases">
        <title>Genome sequencing of Aquirufa.</title>
        <authorList>
            <person name="Pitt A."/>
            <person name="Hahn M.W."/>
        </authorList>
    </citation>
    <scope>NUCLEOTIDE SEQUENCE [LARGE SCALE GENOMIC DNA]</scope>
    <source>
        <strain evidence="2 3">WAEICH-18A</strain>
    </source>
</reference>
<dbReference type="Proteomes" id="UP001321344">
    <property type="component" value="Unassembled WGS sequence"/>
</dbReference>
<dbReference type="PANTHER" id="PTHR34985">
    <property type="entry name" value="SLR0554 PROTEIN"/>
    <property type="match status" value="1"/>
</dbReference>
<comment type="caution">
    <text evidence="2">The sequence shown here is derived from an EMBL/GenBank/DDBJ whole genome shotgun (WGS) entry which is preliminary data.</text>
</comment>
<dbReference type="InterPro" id="IPR007936">
    <property type="entry name" value="VapE-like_dom"/>
</dbReference>
<dbReference type="EMBL" id="JARJOW010000009">
    <property type="protein sequence ID" value="MDF5691604.1"/>
    <property type="molecule type" value="Genomic_DNA"/>
</dbReference>
<dbReference type="Pfam" id="PF05272">
    <property type="entry name" value="VapE-like_dom"/>
    <property type="match status" value="1"/>
</dbReference>
<evidence type="ECO:0000313" key="2">
    <source>
        <dbReference type="EMBL" id="MDF5691604.1"/>
    </source>
</evidence>
<protein>
    <submittedName>
        <fullName evidence="2">VapE family protein</fullName>
    </submittedName>
</protein>
<evidence type="ECO:0000259" key="1">
    <source>
        <dbReference type="Pfam" id="PF05272"/>
    </source>
</evidence>
<sequence>MVEPCNQKTLNLSIIPVSKDKVPFQSWDKFKYTLAPNEIWYSHFINNGSVGIITGKISQNLEIIDIDLKNDPLLSIKDELFNKLPSELSSKLIIQTTPNKGFHLIYRCKDSTIPGNQILAKHTDGRVIIETRGEGGYFCTSQDKNTIIQGKFDLESLDVDIPEITSHERNVILSLAKSLTRYFPIKLKEDKSKYTYSEPCITKFNEEYDILTYFVQYGWCITDENQEKVFLKRPDSNSTHSGYYFKESRVFFCFSSSTNFKPEKPYNHFQILQVLENIKDYRATLRRLNDLGFPCSASSNKEKISMDDIAEFLNRQGVRRDNFIQDITLNGRIIEEIDNNTLYLNLKKEFDKPIPRQHYEDVIKSGFIEQINPIEDFIQLNKDRRPNGVFEKWIDGIEMMDPSIDKLSVIHFVKKWYVGMVAQCLGGEFPNEFFLAILSIEQGIGKTTFLRNYVLPEPLRKYITEYSLSFDEDFKIIMGESILIIDDEMDGRTYDSAQTFKSILSQKQMKTRRKYDRRTSTIERRCSFAGSGNNPNVVRESQNRRIIPLEIKSLDWNHFDNIDYTDLFMEAYHLYVDGFQYSYLKSDQEDLKKLYENYVQKSDLQMVLEEYFIKPTDDKGEEFISTLDVIRILCKEFPHMTRKFSAVGIGRALNDLGYPTIRKGAKKITGTYVCSSSKIIMLNTTDDDFPNNIFCRR</sequence>
<organism evidence="2 3">
    <name type="scientific">Aquirufa aurantiipilula</name>
    <dbReference type="NCBI Taxonomy" id="2696561"/>
    <lineage>
        <taxon>Bacteria</taxon>
        <taxon>Pseudomonadati</taxon>
        <taxon>Bacteroidota</taxon>
        <taxon>Cytophagia</taxon>
        <taxon>Cytophagales</taxon>
        <taxon>Flectobacillaceae</taxon>
        <taxon>Aquirufa</taxon>
    </lineage>
</organism>
<feature type="domain" description="Virulence-associated protein E-like" evidence="1">
    <location>
        <begin position="411"/>
        <end position="597"/>
    </location>
</feature>